<protein>
    <submittedName>
        <fullName evidence="10">Aminopeptidase</fullName>
    </submittedName>
</protein>
<keyword evidence="8" id="KW-0378">Hydrolase</keyword>
<dbReference type="EMBL" id="SLUN01000029">
    <property type="protein sequence ID" value="TCL62029.1"/>
    <property type="molecule type" value="Genomic_DNA"/>
</dbReference>
<proteinExistence type="inferred from homology"/>
<evidence type="ECO:0000256" key="3">
    <source>
        <dbReference type="ARBA" id="ARBA00001947"/>
    </source>
</evidence>
<name>A0A4R1R8Y5_HYDET</name>
<dbReference type="Pfam" id="PF02073">
    <property type="entry name" value="Peptidase_M29"/>
    <property type="match status" value="1"/>
</dbReference>
<dbReference type="GO" id="GO:0008237">
    <property type="term" value="F:metallopeptidase activity"/>
    <property type="evidence" value="ECO:0007669"/>
    <property type="project" value="UniProtKB-KW"/>
</dbReference>
<comment type="similarity">
    <text evidence="4">Belongs to the peptidase M29 family.</text>
</comment>
<keyword evidence="9" id="KW-0482">Metalloprotease</keyword>
<dbReference type="PANTHER" id="PTHR34448">
    <property type="entry name" value="AMINOPEPTIDASE"/>
    <property type="match status" value="1"/>
</dbReference>
<dbReference type="RefSeq" id="WP_132016020.1">
    <property type="nucleotide sequence ID" value="NZ_SLUN01000029.1"/>
</dbReference>
<dbReference type="SUPFAM" id="SSF144052">
    <property type="entry name" value="Thermophilic metalloprotease-like"/>
    <property type="match status" value="1"/>
</dbReference>
<keyword evidence="5 10" id="KW-0031">Aminopeptidase</keyword>
<sequence>MKDPRIQKMAERLVNYSVELQPGEKLLIEVIDSGADLAQAIIKEAYKAGGVPFVLTRNKRLDREIVLGATQEQLAKQAEYELAQMREMNAYLAIRGAENANEMADVPSSQQQLFMKYYQRPVFDQRVNHTKWCVMRYPNAAMAQSANMSTEAFEDFYFDVCTLDYGRMRGAMEPLRQLMERTDQVRLVGPGTDLTFSLKGMPAIPCAGQLNIPDGELYSAPVRDSVNGVISYNTPAVYQGYTYEQIRFKFENGRIVEAHSNDDQKINHVLDTDEGARFVGEFSLGFNPYIMKPMKDTLFDEKISGSLHFTPGQAYEDCDNGNRSAVHWDLVLIQRPEYGGGEIYFDGKLIRKDGRFVLPELEPLNPENLK</sequence>
<evidence type="ECO:0000256" key="7">
    <source>
        <dbReference type="ARBA" id="ARBA00022723"/>
    </source>
</evidence>
<dbReference type="PANTHER" id="PTHR34448:SF1">
    <property type="entry name" value="BLL6088 PROTEIN"/>
    <property type="match status" value="1"/>
</dbReference>
<keyword evidence="7" id="KW-0479">Metal-binding</keyword>
<dbReference type="AlphaFoldDB" id="A0A4R1R8Y5"/>
<keyword evidence="11" id="KW-1185">Reference proteome</keyword>
<comment type="cofactor">
    <cofactor evidence="2">
        <name>Mg(2+)</name>
        <dbReference type="ChEBI" id="CHEBI:18420"/>
    </cofactor>
</comment>
<reference evidence="10 11" key="1">
    <citation type="submission" date="2019-03" db="EMBL/GenBank/DDBJ databases">
        <title>Genomic Encyclopedia of Type Strains, Phase IV (KMG-IV): sequencing the most valuable type-strain genomes for metagenomic binning, comparative biology and taxonomic classification.</title>
        <authorList>
            <person name="Goeker M."/>
        </authorList>
    </citation>
    <scope>NUCLEOTIDE SEQUENCE [LARGE SCALE GENOMIC DNA]</scope>
    <source>
        <strain evidence="10 11">LX-B</strain>
    </source>
</reference>
<gene>
    <name evidence="10" type="ORF">EDC14_102958</name>
</gene>
<dbReference type="InterPro" id="IPR052170">
    <property type="entry name" value="M29_Exopeptidase"/>
</dbReference>
<evidence type="ECO:0000256" key="9">
    <source>
        <dbReference type="ARBA" id="ARBA00023049"/>
    </source>
</evidence>
<evidence type="ECO:0000256" key="4">
    <source>
        <dbReference type="ARBA" id="ARBA00008236"/>
    </source>
</evidence>
<evidence type="ECO:0000256" key="1">
    <source>
        <dbReference type="ARBA" id="ARBA00001941"/>
    </source>
</evidence>
<keyword evidence="6" id="KW-0645">Protease</keyword>
<dbReference type="GO" id="GO:0004177">
    <property type="term" value="F:aminopeptidase activity"/>
    <property type="evidence" value="ECO:0007669"/>
    <property type="project" value="UniProtKB-KW"/>
</dbReference>
<comment type="caution">
    <text evidence="10">The sequence shown here is derived from an EMBL/GenBank/DDBJ whole genome shotgun (WGS) entry which is preliminary data.</text>
</comment>
<dbReference type="InterPro" id="IPR000787">
    <property type="entry name" value="Peptidase_M29"/>
</dbReference>
<dbReference type="OrthoDB" id="9803993at2"/>
<organism evidence="10 11">
    <name type="scientific">Hydrogenispora ethanolica</name>
    <dbReference type="NCBI Taxonomy" id="1082276"/>
    <lineage>
        <taxon>Bacteria</taxon>
        <taxon>Bacillati</taxon>
        <taxon>Bacillota</taxon>
        <taxon>Hydrogenispora</taxon>
    </lineage>
</organism>
<evidence type="ECO:0000256" key="2">
    <source>
        <dbReference type="ARBA" id="ARBA00001946"/>
    </source>
</evidence>
<evidence type="ECO:0000256" key="8">
    <source>
        <dbReference type="ARBA" id="ARBA00022801"/>
    </source>
</evidence>
<comment type="cofactor">
    <cofactor evidence="1">
        <name>Co(2+)</name>
        <dbReference type="ChEBI" id="CHEBI:48828"/>
    </cofactor>
</comment>
<dbReference type="Proteomes" id="UP000295008">
    <property type="component" value="Unassembled WGS sequence"/>
</dbReference>
<accession>A0A4R1R8Y5</accession>
<comment type="cofactor">
    <cofactor evidence="3">
        <name>Zn(2+)</name>
        <dbReference type="ChEBI" id="CHEBI:29105"/>
    </cofactor>
</comment>
<dbReference type="InterPro" id="IPR035097">
    <property type="entry name" value="M29_N-terminal"/>
</dbReference>
<dbReference type="Gene3D" id="3.40.1830.10">
    <property type="entry name" value="Thermophilic metalloprotease (M29)"/>
    <property type="match status" value="1"/>
</dbReference>
<evidence type="ECO:0000256" key="5">
    <source>
        <dbReference type="ARBA" id="ARBA00022438"/>
    </source>
</evidence>
<evidence type="ECO:0000313" key="11">
    <source>
        <dbReference type="Proteomes" id="UP000295008"/>
    </source>
</evidence>
<dbReference type="GO" id="GO:0046872">
    <property type="term" value="F:metal ion binding"/>
    <property type="evidence" value="ECO:0007669"/>
    <property type="project" value="UniProtKB-KW"/>
</dbReference>
<dbReference type="GO" id="GO:0006508">
    <property type="term" value="P:proteolysis"/>
    <property type="evidence" value="ECO:0007669"/>
    <property type="project" value="UniProtKB-KW"/>
</dbReference>
<evidence type="ECO:0000256" key="6">
    <source>
        <dbReference type="ARBA" id="ARBA00022670"/>
    </source>
</evidence>
<evidence type="ECO:0000313" key="10">
    <source>
        <dbReference type="EMBL" id="TCL62029.1"/>
    </source>
</evidence>